<keyword evidence="8" id="KW-1185">Reference proteome</keyword>
<reference evidence="8" key="1">
    <citation type="journal article" date="2013" name="Genetics">
        <title>The draft genome and transcriptome of Panagrellus redivivus are shaped by the harsh demands of a free-living lifestyle.</title>
        <authorList>
            <person name="Srinivasan J."/>
            <person name="Dillman A.R."/>
            <person name="Macchietto M.G."/>
            <person name="Heikkinen L."/>
            <person name="Lakso M."/>
            <person name="Fracchia K.M."/>
            <person name="Antoshechkin I."/>
            <person name="Mortazavi A."/>
            <person name="Wong G."/>
            <person name="Sternberg P.W."/>
        </authorList>
    </citation>
    <scope>NUCLEOTIDE SEQUENCE [LARGE SCALE GENOMIC DNA]</scope>
    <source>
        <strain evidence="8">MT8872</strain>
    </source>
</reference>
<evidence type="ECO:0000256" key="3">
    <source>
        <dbReference type="ARBA" id="ARBA00020387"/>
    </source>
</evidence>
<dbReference type="InterPro" id="IPR039770">
    <property type="entry name" value="Rpf2"/>
</dbReference>
<dbReference type="Pfam" id="PF04427">
    <property type="entry name" value="Brix"/>
    <property type="match status" value="1"/>
</dbReference>
<keyword evidence="4 6" id="KW-0539">Nucleus</keyword>
<dbReference type="GO" id="GO:0000463">
    <property type="term" value="P:maturation of LSU-rRNA from tricistronic rRNA transcript (SSU-rRNA, 5.8S rRNA, LSU-rRNA)"/>
    <property type="evidence" value="ECO:0007669"/>
    <property type="project" value="TreeGrafter"/>
</dbReference>
<comment type="similarity">
    <text evidence="2 6">Belongs to the RPF2 family.</text>
</comment>
<evidence type="ECO:0000256" key="4">
    <source>
        <dbReference type="ARBA" id="ARBA00023242"/>
    </source>
</evidence>
<dbReference type="GO" id="GO:0000027">
    <property type="term" value="P:ribosomal large subunit assembly"/>
    <property type="evidence" value="ECO:0007669"/>
    <property type="project" value="InterPro"/>
</dbReference>
<dbReference type="WBParaSite" id="Pan_g8201.t1">
    <property type="protein sequence ID" value="Pan_g8201.t1"/>
    <property type="gene ID" value="Pan_g8201"/>
</dbReference>
<dbReference type="PANTHER" id="PTHR12728:SF0">
    <property type="entry name" value="RIBOSOME PRODUCTION FACTOR 2 HOMOLOG"/>
    <property type="match status" value="1"/>
</dbReference>
<dbReference type="InterPro" id="IPR007109">
    <property type="entry name" value="Brix"/>
</dbReference>
<proteinExistence type="inferred from homology"/>
<dbReference type="AlphaFoldDB" id="A0A7E5A108"/>
<evidence type="ECO:0000259" key="7">
    <source>
        <dbReference type="PROSITE" id="PS50833"/>
    </source>
</evidence>
<reference evidence="9" key="2">
    <citation type="submission" date="2020-10" db="UniProtKB">
        <authorList>
            <consortium name="WormBaseParasite"/>
        </authorList>
    </citation>
    <scope>IDENTIFICATION</scope>
</reference>
<feature type="domain" description="Brix" evidence="7">
    <location>
        <begin position="1"/>
        <end position="181"/>
    </location>
</feature>
<dbReference type="PANTHER" id="PTHR12728">
    <property type="entry name" value="BRIX DOMAIN CONTAINING PROTEIN"/>
    <property type="match status" value="1"/>
</dbReference>
<dbReference type="PROSITE" id="PS50833">
    <property type="entry name" value="BRIX"/>
    <property type="match status" value="1"/>
</dbReference>
<protein>
    <recommendedName>
        <fullName evidence="3 6">Ribosome production factor 2 homolog</fullName>
    </recommendedName>
    <alternativeName>
        <fullName evidence="5 6">Ribosome biogenesis protein RPF2 homolog</fullName>
    </alternativeName>
</protein>
<accession>A0A7E5A108</accession>
<dbReference type="Proteomes" id="UP000492821">
    <property type="component" value="Unassembled WGS sequence"/>
</dbReference>
<evidence type="ECO:0000256" key="1">
    <source>
        <dbReference type="ARBA" id="ARBA00004604"/>
    </source>
</evidence>
<evidence type="ECO:0000256" key="5">
    <source>
        <dbReference type="ARBA" id="ARBA00030889"/>
    </source>
</evidence>
<name>A0A7E5A108_PANRE</name>
<sequence>MMKKPLSMHMKRHNQIRPFEDETELERHTRKFDASLFLFGCNQKKRPNSVIFGRMFDGHVLDMFEMQITNYIAATAFKQPPPTLGSKPCILLQGTLFESDEEYKRLGNLMVDFFRGTKVHNIRLQGLETVISLTAVQGQLLFRVYRPILKKSATKTPRVELLEIGPSIDFKIDRKKIASESLYKAANRQPDELRVKPRKNISQDVFGTQKARIHLGRQEIGKIQTRKTKALRKGSSTGANNEPLVMREFNN</sequence>
<dbReference type="GO" id="GO:0019843">
    <property type="term" value="F:rRNA binding"/>
    <property type="evidence" value="ECO:0007669"/>
    <property type="project" value="UniProtKB-UniRule"/>
</dbReference>
<evidence type="ECO:0000256" key="6">
    <source>
        <dbReference type="RuleBase" id="RU367086"/>
    </source>
</evidence>
<evidence type="ECO:0000256" key="2">
    <source>
        <dbReference type="ARBA" id="ARBA00010782"/>
    </source>
</evidence>
<dbReference type="GO" id="GO:0005730">
    <property type="term" value="C:nucleolus"/>
    <property type="evidence" value="ECO:0007669"/>
    <property type="project" value="UniProtKB-SubCell"/>
</dbReference>
<organism evidence="8 9">
    <name type="scientific">Panagrellus redivivus</name>
    <name type="common">Microworm</name>
    <dbReference type="NCBI Taxonomy" id="6233"/>
    <lineage>
        <taxon>Eukaryota</taxon>
        <taxon>Metazoa</taxon>
        <taxon>Ecdysozoa</taxon>
        <taxon>Nematoda</taxon>
        <taxon>Chromadorea</taxon>
        <taxon>Rhabditida</taxon>
        <taxon>Tylenchina</taxon>
        <taxon>Panagrolaimomorpha</taxon>
        <taxon>Panagrolaimoidea</taxon>
        <taxon>Panagrolaimidae</taxon>
        <taxon>Panagrellus</taxon>
    </lineage>
</organism>
<evidence type="ECO:0000313" key="8">
    <source>
        <dbReference type="Proteomes" id="UP000492821"/>
    </source>
</evidence>
<evidence type="ECO:0000313" key="9">
    <source>
        <dbReference type="WBParaSite" id="Pan_g8201.t1"/>
    </source>
</evidence>
<comment type="subcellular location">
    <subcellularLocation>
        <location evidence="1 6">Nucleus</location>
        <location evidence="1 6">Nucleolus</location>
    </subcellularLocation>
</comment>
<dbReference type="SMART" id="SM00879">
    <property type="entry name" value="Brix"/>
    <property type="match status" value="1"/>
</dbReference>